<accession>A6TQR2</accession>
<gene>
    <name evidence="1" type="ordered locus">Amet_2376</name>
</gene>
<dbReference type="EMBL" id="CP000724">
    <property type="protein sequence ID" value="ABR48530.1"/>
    <property type="molecule type" value="Genomic_DNA"/>
</dbReference>
<dbReference type="AlphaFoldDB" id="A6TQR2"/>
<dbReference type="RefSeq" id="WP_012063505.1">
    <property type="nucleotide sequence ID" value="NC_009633.1"/>
</dbReference>
<dbReference type="OrthoDB" id="1706352at2"/>
<dbReference type="Gene3D" id="2.120.10.70">
    <property type="entry name" value="Fucose-specific lectin"/>
    <property type="match status" value="1"/>
</dbReference>
<protein>
    <submittedName>
        <fullName evidence="1">Uncharacterized protein</fullName>
    </submittedName>
</protein>
<evidence type="ECO:0000313" key="1">
    <source>
        <dbReference type="EMBL" id="ABR48530.1"/>
    </source>
</evidence>
<dbReference type="STRING" id="293826.Amet_2376"/>
<reference evidence="2" key="1">
    <citation type="journal article" date="2016" name="Genome Announc.">
        <title>Complete genome sequence of Alkaliphilus metalliredigens strain QYMF, an alkaliphilic and metal-reducing bacterium isolated from borax-contaminated leachate ponds.</title>
        <authorList>
            <person name="Hwang C."/>
            <person name="Copeland A."/>
            <person name="Lucas S."/>
            <person name="Lapidus A."/>
            <person name="Barry K."/>
            <person name="Detter J.C."/>
            <person name="Glavina Del Rio T."/>
            <person name="Hammon N."/>
            <person name="Israni S."/>
            <person name="Dalin E."/>
            <person name="Tice H."/>
            <person name="Pitluck S."/>
            <person name="Chertkov O."/>
            <person name="Brettin T."/>
            <person name="Bruce D."/>
            <person name="Han C."/>
            <person name="Schmutz J."/>
            <person name="Larimer F."/>
            <person name="Land M.L."/>
            <person name="Hauser L."/>
            <person name="Kyrpides N."/>
            <person name="Mikhailova N."/>
            <person name="Ye Q."/>
            <person name="Zhou J."/>
            <person name="Richardson P."/>
            <person name="Fields M.W."/>
        </authorList>
    </citation>
    <scope>NUCLEOTIDE SEQUENCE [LARGE SCALE GENOMIC DNA]</scope>
    <source>
        <strain evidence="2">QYMF</strain>
    </source>
</reference>
<name>A6TQR2_ALKMQ</name>
<organism evidence="1 2">
    <name type="scientific">Alkaliphilus metalliredigens (strain QYMF)</name>
    <dbReference type="NCBI Taxonomy" id="293826"/>
    <lineage>
        <taxon>Bacteria</taxon>
        <taxon>Bacillati</taxon>
        <taxon>Bacillota</taxon>
        <taxon>Clostridia</taxon>
        <taxon>Peptostreptococcales</taxon>
        <taxon>Natronincolaceae</taxon>
        <taxon>Alkaliphilus</taxon>
    </lineage>
</organism>
<keyword evidence="2" id="KW-1185">Reference proteome</keyword>
<dbReference type="SUPFAM" id="SSF89372">
    <property type="entry name" value="Fucose-specific lectin"/>
    <property type="match status" value="1"/>
</dbReference>
<evidence type="ECO:0000313" key="2">
    <source>
        <dbReference type="Proteomes" id="UP000001572"/>
    </source>
</evidence>
<proteinExistence type="predicted"/>
<dbReference type="KEGG" id="amt:Amet_2376"/>
<sequence length="351" mass="41323">MPFLREYEFIVKNKSGTVYNFYLNENHHIEYIYTDANGKWLQKNQVFQKKTLQFSVTLDSSNQIHIISYTSTGDLYYHTLKGGRWNHRLLMNYPKGTYQIFYPVIKSINDAIHIFYYLVHGKNKGNVFLLHLVNNQDEWNRNEVLHCTYNQVINPYKILNNQSKIYALTTSLQNNYEEVSLTSYDLADKTWDKDSIQLTSDPIQKLYTDGILTSPDHLHITWSQYDQERLTVHHLNYHLTEDRPLSSTKQISTGLNASYPTLMGYDGKLWCLWVEINQLFSSHSSTDGLEWSSPIGIDESRHLDFRRYRFITNDIEETKKVMCDFLFGTLYPKIQFIGFGGEVNDEVQRDQ</sequence>
<dbReference type="Proteomes" id="UP000001572">
    <property type="component" value="Chromosome"/>
</dbReference>
<dbReference type="HOGENOM" id="CLU_049859_0_0_9"/>
<dbReference type="eggNOG" id="ENOG5032VMK">
    <property type="taxonomic scope" value="Bacteria"/>
</dbReference>